<keyword evidence="2" id="KW-0808">Transferase</keyword>
<dbReference type="Gene3D" id="3.40.50.150">
    <property type="entry name" value="Vaccinia Virus protein VP39"/>
    <property type="match status" value="1"/>
</dbReference>
<sequence length="435" mass="49296">MLPKNVQPNVFAWAWKLADFVLSFQSFMELRSRWCSRKVSFSSSFSGIGALEVSLECLQTALNGCGVPSHFHSVSACEISPSCRSILRKRNAHLHIIPDIMDNFLGEIPKYEGCYHTLKQKMLSLRVCESCPCCSGERPQALVDVSGSPCQPHSRCGSRLKENDSRIVFLLAWMCLHKHLRTPVLIHENVVGFEERLLTEVLVEYHCFQLVLEPADARFNLISRKRVYHILIRRDIQVLQSPVDVFRRLAALFRAQSPQDIDWTWLPKLVCNEDLLQEENACRRRKRLPTVTVVSPDWSILLTEKQQGYLAAAESKWLEKHGVTAKFDSRCVVFNLGDNLQERSLPRPGPLPCFKHNKGILWVPRLSRWLTHRERAAAMGFPVFPNLAREAGCALSCLDITSSQVGNSFHVANCGMVVVSTLLCLQHPLPPDSCV</sequence>
<reference evidence="3 4" key="1">
    <citation type="submission" date="2024-02" db="EMBL/GenBank/DDBJ databases">
        <authorList>
            <person name="Chen Y."/>
            <person name="Shah S."/>
            <person name="Dougan E. K."/>
            <person name="Thang M."/>
            <person name="Chan C."/>
        </authorList>
    </citation>
    <scope>NUCLEOTIDE SEQUENCE [LARGE SCALE GENOMIC DNA]</scope>
</reference>
<dbReference type="SUPFAM" id="SSF53335">
    <property type="entry name" value="S-adenosyl-L-methionine-dependent methyltransferases"/>
    <property type="match status" value="1"/>
</dbReference>
<name>A0ABP0MYV3_9DINO</name>
<proteinExistence type="predicted"/>
<evidence type="ECO:0000313" key="4">
    <source>
        <dbReference type="Proteomes" id="UP001642484"/>
    </source>
</evidence>
<evidence type="ECO:0000256" key="2">
    <source>
        <dbReference type="ARBA" id="ARBA00022679"/>
    </source>
</evidence>
<evidence type="ECO:0000313" key="3">
    <source>
        <dbReference type="EMBL" id="CAK9055862.1"/>
    </source>
</evidence>
<organism evidence="3 4">
    <name type="scientific">Durusdinium trenchii</name>
    <dbReference type="NCBI Taxonomy" id="1381693"/>
    <lineage>
        <taxon>Eukaryota</taxon>
        <taxon>Sar</taxon>
        <taxon>Alveolata</taxon>
        <taxon>Dinophyceae</taxon>
        <taxon>Suessiales</taxon>
        <taxon>Symbiodiniaceae</taxon>
        <taxon>Durusdinium</taxon>
    </lineage>
</organism>
<evidence type="ECO:0000256" key="1">
    <source>
        <dbReference type="ARBA" id="ARBA00022603"/>
    </source>
</evidence>
<keyword evidence="1" id="KW-0489">Methyltransferase</keyword>
<dbReference type="Proteomes" id="UP001642484">
    <property type="component" value="Unassembled WGS sequence"/>
</dbReference>
<comment type="caution">
    <text evidence="3">The sequence shown here is derived from an EMBL/GenBank/DDBJ whole genome shotgun (WGS) entry which is preliminary data.</text>
</comment>
<dbReference type="Pfam" id="PF00145">
    <property type="entry name" value="DNA_methylase"/>
    <property type="match status" value="1"/>
</dbReference>
<gene>
    <name evidence="3" type="ORF">CCMP2556_LOCUS27746</name>
</gene>
<dbReference type="EMBL" id="CAXAMN010020224">
    <property type="protein sequence ID" value="CAK9055862.1"/>
    <property type="molecule type" value="Genomic_DNA"/>
</dbReference>
<keyword evidence="4" id="KW-1185">Reference proteome</keyword>
<protein>
    <submittedName>
        <fullName evidence="3">Uncharacterized protein</fullName>
    </submittedName>
</protein>
<accession>A0ABP0MYV3</accession>
<dbReference type="InterPro" id="IPR001525">
    <property type="entry name" value="C5_MeTfrase"/>
</dbReference>
<dbReference type="InterPro" id="IPR029063">
    <property type="entry name" value="SAM-dependent_MTases_sf"/>
</dbReference>